<evidence type="ECO:0000256" key="5">
    <source>
        <dbReference type="ARBA" id="ARBA00021008"/>
    </source>
</evidence>
<dbReference type="InterPro" id="IPR050175">
    <property type="entry name" value="Complex_I_Subunit_2"/>
</dbReference>
<keyword evidence="9 18" id="KW-0999">Mitochondrion inner membrane</keyword>
<keyword evidence="16 18" id="KW-0472">Membrane</keyword>
<evidence type="ECO:0000256" key="17">
    <source>
        <dbReference type="ARBA" id="ARBA00049551"/>
    </source>
</evidence>
<evidence type="ECO:0000256" key="4">
    <source>
        <dbReference type="ARBA" id="ARBA00012944"/>
    </source>
</evidence>
<keyword evidence="10 18" id="KW-1278">Translocase</keyword>
<organism evidence="20">
    <name type="scientific">Atractomorpha psittacina</name>
    <dbReference type="NCBI Taxonomy" id="1920482"/>
    <lineage>
        <taxon>Eukaryota</taxon>
        <taxon>Metazoa</taxon>
        <taxon>Ecdysozoa</taxon>
        <taxon>Arthropoda</taxon>
        <taxon>Hexapoda</taxon>
        <taxon>Insecta</taxon>
        <taxon>Pterygota</taxon>
        <taxon>Neoptera</taxon>
        <taxon>Polyneoptera</taxon>
        <taxon>Orthoptera</taxon>
        <taxon>Caelifera</taxon>
        <taxon>Acrididea</taxon>
        <taxon>Acridomorpha</taxon>
        <taxon>Pyrgomorphoidea</taxon>
        <taxon>Pyrgomorphidae</taxon>
        <taxon>Pyrgomorphinae</taxon>
        <taxon>Atractomorpha</taxon>
    </lineage>
</organism>
<feature type="transmembrane region" description="Helical" evidence="18">
    <location>
        <begin position="236"/>
        <end position="254"/>
    </location>
</feature>
<evidence type="ECO:0000256" key="15">
    <source>
        <dbReference type="ARBA" id="ARBA00023128"/>
    </source>
</evidence>
<feature type="transmembrane region" description="Helical" evidence="18">
    <location>
        <begin position="9"/>
        <end position="34"/>
    </location>
</feature>
<comment type="catalytic activity">
    <reaction evidence="17 18">
        <text>a ubiquinone + NADH + 5 H(+)(in) = a ubiquinol + NAD(+) + 4 H(+)(out)</text>
        <dbReference type="Rhea" id="RHEA:29091"/>
        <dbReference type="Rhea" id="RHEA-COMP:9565"/>
        <dbReference type="Rhea" id="RHEA-COMP:9566"/>
        <dbReference type="ChEBI" id="CHEBI:15378"/>
        <dbReference type="ChEBI" id="CHEBI:16389"/>
        <dbReference type="ChEBI" id="CHEBI:17976"/>
        <dbReference type="ChEBI" id="CHEBI:57540"/>
        <dbReference type="ChEBI" id="CHEBI:57945"/>
        <dbReference type="EC" id="7.1.1.2"/>
    </reaction>
</comment>
<feature type="domain" description="NADH:quinone oxidoreductase/Mrp antiporter transmembrane" evidence="19">
    <location>
        <begin position="24"/>
        <end position="285"/>
    </location>
</feature>
<feature type="transmembrane region" description="Helical" evidence="18">
    <location>
        <begin position="58"/>
        <end position="79"/>
    </location>
</feature>
<geneLocation type="mitochondrion" evidence="20"/>
<name>A0A6G6A6G8_9ORTH</name>
<dbReference type="EC" id="7.1.1.2" evidence="4 18"/>
<accession>A0A6G6A6G8</accession>
<dbReference type="PRINTS" id="PR01436">
    <property type="entry name" value="NADHDHGNASE2"/>
</dbReference>
<feature type="transmembrane region" description="Helical" evidence="18">
    <location>
        <begin position="274"/>
        <end position="294"/>
    </location>
</feature>
<keyword evidence="13 18" id="KW-0520">NAD</keyword>
<evidence type="ECO:0000256" key="12">
    <source>
        <dbReference type="ARBA" id="ARBA00022989"/>
    </source>
</evidence>
<dbReference type="AlphaFoldDB" id="A0A6G6A6G8"/>
<feature type="transmembrane region" description="Helical" evidence="18">
    <location>
        <begin position="149"/>
        <end position="167"/>
    </location>
</feature>
<evidence type="ECO:0000256" key="7">
    <source>
        <dbReference type="ARBA" id="ARBA00022660"/>
    </source>
</evidence>
<dbReference type="InterPro" id="IPR003917">
    <property type="entry name" value="NADH_UbQ_OxRdtase_chain2"/>
</dbReference>
<dbReference type="GO" id="GO:0005743">
    <property type="term" value="C:mitochondrial inner membrane"/>
    <property type="evidence" value="ECO:0007669"/>
    <property type="project" value="UniProtKB-SubCell"/>
</dbReference>
<evidence type="ECO:0000256" key="1">
    <source>
        <dbReference type="ARBA" id="ARBA00003257"/>
    </source>
</evidence>
<dbReference type="GeneID" id="44797579"/>
<keyword evidence="12 18" id="KW-1133">Transmembrane helix</keyword>
<comment type="subcellular location">
    <subcellularLocation>
        <location evidence="2 18">Mitochondrion inner membrane</location>
        <topology evidence="2 18">Multi-pass membrane protein</topology>
    </subcellularLocation>
</comment>
<sequence>MTINLKKILFLSSLMMGSFISISSNSWFGVWMGLEMNLLSFIPLMVNDKNMMINESSIKYFIVQALASAMLMFSVLVTLMKMPAGMEKKMIPSILISSSLMIKMGGAPFHYWFPEVMKTASWTNCLILMTWQKLAPMATISYCNSSKTFMITIIMTSIVIGAMGGLNQTHLRQIMAYSSITHVGWMIGAMMTNESSWELYFIIYSFLSSVMVMLFSQSNSININQVFLSKTLKMETKLIITMTLLSMGGMPPMLGFLPKWIVIQTMMDNNLTSLITMMVTMTTITLFYYIRLSFSSMTLLSNELKWSTKITYSSFNPIMPTLAMMSNLGLVLTASLIFTVL</sequence>
<evidence type="ECO:0000256" key="10">
    <source>
        <dbReference type="ARBA" id="ARBA00022967"/>
    </source>
</evidence>
<dbReference type="EMBL" id="MN083194">
    <property type="protein sequence ID" value="QID03850.1"/>
    <property type="molecule type" value="Genomic_DNA"/>
</dbReference>
<feature type="transmembrane region" description="Helical" evidence="18">
    <location>
        <begin position="91"/>
        <end position="113"/>
    </location>
</feature>
<feature type="transmembrane region" description="Helical" evidence="18">
    <location>
        <begin position="197"/>
        <end position="215"/>
    </location>
</feature>
<evidence type="ECO:0000313" key="20">
    <source>
        <dbReference type="EMBL" id="QID03850.1"/>
    </source>
</evidence>
<keyword evidence="6" id="KW-0813">Transport</keyword>
<dbReference type="GO" id="GO:0006120">
    <property type="term" value="P:mitochondrial electron transport, NADH to ubiquinone"/>
    <property type="evidence" value="ECO:0007669"/>
    <property type="project" value="InterPro"/>
</dbReference>
<evidence type="ECO:0000256" key="8">
    <source>
        <dbReference type="ARBA" id="ARBA00022692"/>
    </source>
</evidence>
<keyword evidence="15 18" id="KW-0496">Mitochondrion</keyword>
<dbReference type="RefSeq" id="YP_009740836.1">
    <property type="nucleotide sequence ID" value="NC_046552.1"/>
</dbReference>
<comment type="function">
    <text evidence="18">Core subunit of the mitochondrial membrane respiratory chain NADH dehydrogenase (Complex I) which catalyzes electron transfer from NADH through the respiratory chain, using ubiquinone as an electron acceptor. Essential for the catalytic activity and assembly of complex I.</text>
</comment>
<evidence type="ECO:0000256" key="11">
    <source>
        <dbReference type="ARBA" id="ARBA00022982"/>
    </source>
</evidence>
<evidence type="ECO:0000256" key="6">
    <source>
        <dbReference type="ARBA" id="ARBA00022448"/>
    </source>
</evidence>
<evidence type="ECO:0000256" key="3">
    <source>
        <dbReference type="ARBA" id="ARBA00007012"/>
    </source>
</evidence>
<keyword evidence="14 18" id="KW-0830">Ubiquinone</keyword>
<evidence type="ECO:0000256" key="9">
    <source>
        <dbReference type="ARBA" id="ARBA00022792"/>
    </source>
</evidence>
<evidence type="ECO:0000259" key="19">
    <source>
        <dbReference type="Pfam" id="PF00361"/>
    </source>
</evidence>
<dbReference type="InterPro" id="IPR001750">
    <property type="entry name" value="ND/Mrp_TM"/>
</dbReference>
<evidence type="ECO:0000256" key="13">
    <source>
        <dbReference type="ARBA" id="ARBA00023027"/>
    </source>
</evidence>
<evidence type="ECO:0000256" key="2">
    <source>
        <dbReference type="ARBA" id="ARBA00004448"/>
    </source>
</evidence>
<gene>
    <name evidence="20" type="primary">ND2</name>
</gene>
<dbReference type="PANTHER" id="PTHR46552">
    <property type="entry name" value="NADH-UBIQUINONE OXIDOREDUCTASE CHAIN 2"/>
    <property type="match status" value="1"/>
</dbReference>
<proteinExistence type="inferred from homology"/>
<evidence type="ECO:0000256" key="18">
    <source>
        <dbReference type="RuleBase" id="RU003403"/>
    </source>
</evidence>
<comment type="similarity">
    <text evidence="3 18">Belongs to the complex I subunit 2 family.</text>
</comment>
<comment type="function">
    <text evidence="1">Core subunit of the mitochondrial membrane respiratory chain NADH dehydrogenase (Complex I) that is believed to belong to the minimal assembly required for catalysis. Complex I functions in the transfer of electrons from NADH to the respiratory chain. The immediate electron acceptor for the enzyme is believed to be ubiquinone.</text>
</comment>
<keyword evidence="11 18" id="KW-0249">Electron transport</keyword>
<keyword evidence="7 18" id="KW-0679">Respiratory chain</keyword>
<keyword evidence="8 18" id="KW-0812">Transmembrane</keyword>
<evidence type="ECO:0000256" key="14">
    <source>
        <dbReference type="ARBA" id="ARBA00023075"/>
    </source>
</evidence>
<dbReference type="GO" id="GO:0008137">
    <property type="term" value="F:NADH dehydrogenase (ubiquinone) activity"/>
    <property type="evidence" value="ECO:0007669"/>
    <property type="project" value="UniProtKB-EC"/>
</dbReference>
<protein>
    <recommendedName>
        <fullName evidence="5 18">NADH-ubiquinone oxidoreductase chain 2</fullName>
        <ecNumber evidence="4 18">7.1.1.2</ecNumber>
    </recommendedName>
</protein>
<dbReference type="CTD" id="4536"/>
<dbReference type="Pfam" id="PF00361">
    <property type="entry name" value="Proton_antipo_M"/>
    <property type="match status" value="1"/>
</dbReference>
<reference evidence="20" key="1">
    <citation type="submission" date="2019-06" db="EMBL/GenBank/DDBJ databases">
        <title>MtOrt: An empirical mitochondrial amino acid substitution model for evolutionary studies of Orthoptera insects.</title>
        <authorList>
            <person name="Chang H."/>
            <person name="Nie Y."/>
            <person name="Zhang N."/>
            <person name="Zhang X."/>
            <person name="Sun H."/>
            <person name="Mao Y."/>
            <person name="Q Z."/>
            <person name="Huang Y."/>
        </authorList>
    </citation>
    <scope>NUCLEOTIDE SEQUENCE</scope>
</reference>
<feature type="transmembrane region" description="Helical" evidence="18">
    <location>
        <begin position="315"/>
        <end position="338"/>
    </location>
</feature>
<evidence type="ECO:0000256" key="16">
    <source>
        <dbReference type="ARBA" id="ARBA00023136"/>
    </source>
</evidence>
<dbReference type="PANTHER" id="PTHR46552:SF1">
    <property type="entry name" value="NADH-UBIQUINONE OXIDOREDUCTASE CHAIN 2"/>
    <property type="match status" value="1"/>
</dbReference>